<dbReference type="GO" id="GO:0003677">
    <property type="term" value="F:DNA binding"/>
    <property type="evidence" value="ECO:0007669"/>
    <property type="project" value="InterPro"/>
</dbReference>
<dbReference type="InterPro" id="IPR036388">
    <property type="entry name" value="WH-like_DNA-bd_sf"/>
</dbReference>
<organism evidence="2 3">
    <name type="scientific">Sinomicrobium pectinilyticum</name>
    <dbReference type="NCBI Taxonomy" id="1084421"/>
    <lineage>
        <taxon>Bacteria</taxon>
        <taxon>Pseudomonadati</taxon>
        <taxon>Bacteroidota</taxon>
        <taxon>Flavobacteriia</taxon>
        <taxon>Flavobacteriales</taxon>
        <taxon>Flavobacteriaceae</taxon>
        <taxon>Sinomicrobium</taxon>
    </lineage>
</organism>
<dbReference type="CDD" id="cd06171">
    <property type="entry name" value="Sigma70_r4"/>
    <property type="match status" value="1"/>
</dbReference>
<dbReference type="InterPro" id="IPR013249">
    <property type="entry name" value="RNA_pol_sigma70_r4_t2"/>
</dbReference>
<dbReference type="InterPro" id="IPR013324">
    <property type="entry name" value="RNA_pol_sigma_r3/r4-like"/>
</dbReference>
<comment type="caution">
    <text evidence="2">The sequence shown here is derived from an EMBL/GenBank/DDBJ whole genome shotgun (WGS) entry which is preliminary data.</text>
</comment>
<dbReference type="OrthoDB" id="1453134at2"/>
<gene>
    <name evidence="2" type="ORF">ED312_02825</name>
</gene>
<protein>
    <submittedName>
        <fullName evidence="2">Sigma-70 family RNA polymerase sigma factor</fullName>
    </submittedName>
</protein>
<dbReference type="NCBIfam" id="TIGR02937">
    <property type="entry name" value="sigma70-ECF"/>
    <property type="match status" value="1"/>
</dbReference>
<name>A0A3N0EYQ5_SINP1</name>
<evidence type="ECO:0000313" key="3">
    <source>
        <dbReference type="Proteomes" id="UP000267469"/>
    </source>
</evidence>
<evidence type="ECO:0000259" key="1">
    <source>
        <dbReference type="Pfam" id="PF08281"/>
    </source>
</evidence>
<evidence type="ECO:0000313" key="2">
    <source>
        <dbReference type="EMBL" id="RNL92961.1"/>
    </source>
</evidence>
<dbReference type="RefSeq" id="WP_123214494.1">
    <property type="nucleotide sequence ID" value="NZ_RJTM01000013.1"/>
</dbReference>
<reference evidence="2 3" key="1">
    <citation type="submission" date="2018-10" db="EMBL/GenBank/DDBJ databases">
        <title>Sinomicrobium pectinilyticum sp. nov., a pectinase-producing bacterium isolated from alkaline and saline soil, and emended description of the genus Sinomicrobium.</title>
        <authorList>
            <person name="Cheng B."/>
            <person name="Li C."/>
            <person name="Lai Q."/>
            <person name="Du M."/>
            <person name="Shao Z."/>
            <person name="Xu P."/>
            <person name="Yang C."/>
        </authorList>
    </citation>
    <scope>NUCLEOTIDE SEQUENCE [LARGE SCALE GENOMIC DNA]</scope>
    <source>
        <strain evidence="2 3">5DNS001</strain>
    </source>
</reference>
<dbReference type="Proteomes" id="UP000267469">
    <property type="component" value="Unassembled WGS sequence"/>
</dbReference>
<feature type="domain" description="RNA polymerase sigma factor 70 region 4 type 2" evidence="1">
    <location>
        <begin position="17"/>
        <end position="65"/>
    </location>
</feature>
<proteinExistence type="predicted"/>
<dbReference type="GO" id="GO:0016987">
    <property type="term" value="F:sigma factor activity"/>
    <property type="evidence" value="ECO:0007669"/>
    <property type="project" value="InterPro"/>
</dbReference>
<dbReference type="GO" id="GO:0006352">
    <property type="term" value="P:DNA-templated transcription initiation"/>
    <property type="evidence" value="ECO:0007669"/>
    <property type="project" value="InterPro"/>
</dbReference>
<dbReference type="AlphaFoldDB" id="A0A3N0EYQ5"/>
<dbReference type="Gene3D" id="1.10.10.10">
    <property type="entry name" value="Winged helix-like DNA-binding domain superfamily/Winged helix DNA-binding domain"/>
    <property type="match status" value="1"/>
</dbReference>
<dbReference type="EMBL" id="RJTM01000013">
    <property type="protein sequence ID" value="RNL92961.1"/>
    <property type="molecule type" value="Genomic_DNA"/>
</dbReference>
<sequence length="88" mass="10262">MVESEDTERNEKLIKQVFDTIEQLPPKCKEIFMLSKKSGLTNIEIAEYLGISINTVENQIGKAFKVLRKSITKGFYTLFLLMYRLDRN</sequence>
<keyword evidence="3" id="KW-1185">Reference proteome</keyword>
<dbReference type="InterPro" id="IPR014284">
    <property type="entry name" value="RNA_pol_sigma-70_dom"/>
</dbReference>
<dbReference type="SUPFAM" id="SSF88659">
    <property type="entry name" value="Sigma3 and sigma4 domains of RNA polymerase sigma factors"/>
    <property type="match status" value="1"/>
</dbReference>
<dbReference type="Pfam" id="PF08281">
    <property type="entry name" value="Sigma70_r4_2"/>
    <property type="match status" value="1"/>
</dbReference>
<accession>A0A3N0EYQ5</accession>